<evidence type="ECO:0000313" key="5">
    <source>
        <dbReference type="Proteomes" id="UP000886520"/>
    </source>
</evidence>
<dbReference type="InterPro" id="IPR003736">
    <property type="entry name" value="PAAI_dom"/>
</dbReference>
<dbReference type="InterPro" id="IPR039298">
    <property type="entry name" value="ACOT13"/>
</dbReference>
<name>A0A9D4UR05_ADICA</name>
<evidence type="ECO:0000313" key="4">
    <source>
        <dbReference type="EMBL" id="KAI5072381.1"/>
    </source>
</evidence>
<protein>
    <recommendedName>
        <fullName evidence="3">Thioesterase domain-containing protein</fullName>
    </recommendedName>
</protein>
<sequence length="98" mass="10606">MWSDQNSLQVLHQGVISSLVDNVGAAALVTVDGRVRVSVDLNVSYTSSAHIDDEIEVDAMVSKYTTSIGVVIVKLTNKRTGELVAEGRHTMYFPASKL</sequence>
<proteinExistence type="inferred from homology"/>
<dbReference type="SUPFAM" id="SSF54637">
    <property type="entry name" value="Thioesterase/thiol ester dehydrase-isomerase"/>
    <property type="match status" value="1"/>
</dbReference>
<dbReference type="NCBIfam" id="TIGR00369">
    <property type="entry name" value="unchar_dom_1"/>
    <property type="match status" value="1"/>
</dbReference>
<evidence type="ECO:0000256" key="2">
    <source>
        <dbReference type="ARBA" id="ARBA00022801"/>
    </source>
</evidence>
<dbReference type="CDD" id="cd03443">
    <property type="entry name" value="PaaI_thioesterase"/>
    <property type="match status" value="1"/>
</dbReference>
<accession>A0A9D4UR05</accession>
<dbReference type="InterPro" id="IPR006683">
    <property type="entry name" value="Thioestr_dom"/>
</dbReference>
<organism evidence="4 5">
    <name type="scientific">Adiantum capillus-veneris</name>
    <name type="common">Maidenhair fern</name>
    <dbReference type="NCBI Taxonomy" id="13818"/>
    <lineage>
        <taxon>Eukaryota</taxon>
        <taxon>Viridiplantae</taxon>
        <taxon>Streptophyta</taxon>
        <taxon>Embryophyta</taxon>
        <taxon>Tracheophyta</taxon>
        <taxon>Polypodiopsida</taxon>
        <taxon>Polypodiidae</taxon>
        <taxon>Polypodiales</taxon>
        <taxon>Pteridineae</taxon>
        <taxon>Pteridaceae</taxon>
        <taxon>Vittarioideae</taxon>
        <taxon>Adiantum</taxon>
    </lineage>
</organism>
<gene>
    <name evidence="4" type="ORF">GOP47_0012487</name>
</gene>
<keyword evidence="5" id="KW-1185">Reference proteome</keyword>
<dbReference type="InterPro" id="IPR029069">
    <property type="entry name" value="HotDog_dom_sf"/>
</dbReference>
<keyword evidence="2" id="KW-0378">Hydrolase</keyword>
<comment type="similarity">
    <text evidence="1">Belongs to the thioesterase PaaI family.</text>
</comment>
<dbReference type="Proteomes" id="UP000886520">
    <property type="component" value="Chromosome 12"/>
</dbReference>
<dbReference type="PANTHER" id="PTHR21660">
    <property type="entry name" value="THIOESTERASE SUPERFAMILY MEMBER-RELATED"/>
    <property type="match status" value="1"/>
</dbReference>
<dbReference type="EMBL" id="JABFUD020000012">
    <property type="protein sequence ID" value="KAI5072381.1"/>
    <property type="molecule type" value="Genomic_DNA"/>
</dbReference>
<dbReference type="Gene3D" id="3.10.129.10">
    <property type="entry name" value="Hotdog Thioesterase"/>
    <property type="match status" value="1"/>
</dbReference>
<evidence type="ECO:0000256" key="1">
    <source>
        <dbReference type="ARBA" id="ARBA00008324"/>
    </source>
</evidence>
<dbReference type="GO" id="GO:0047617">
    <property type="term" value="F:fatty acyl-CoA hydrolase activity"/>
    <property type="evidence" value="ECO:0007669"/>
    <property type="project" value="InterPro"/>
</dbReference>
<dbReference type="AlphaFoldDB" id="A0A9D4UR05"/>
<dbReference type="PANTHER" id="PTHR21660:SF1">
    <property type="entry name" value="ACYL-COENZYME A THIOESTERASE 13"/>
    <property type="match status" value="1"/>
</dbReference>
<dbReference type="Pfam" id="PF03061">
    <property type="entry name" value="4HBT"/>
    <property type="match status" value="1"/>
</dbReference>
<feature type="domain" description="Thioesterase" evidence="3">
    <location>
        <begin position="9"/>
        <end position="82"/>
    </location>
</feature>
<reference evidence="4" key="1">
    <citation type="submission" date="2021-01" db="EMBL/GenBank/DDBJ databases">
        <title>Adiantum capillus-veneris genome.</title>
        <authorList>
            <person name="Fang Y."/>
            <person name="Liao Q."/>
        </authorList>
    </citation>
    <scope>NUCLEOTIDE SEQUENCE</scope>
    <source>
        <strain evidence="4">H3</strain>
        <tissue evidence="4">Leaf</tissue>
    </source>
</reference>
<evidence type="ECO:0000259" key="3">
    <source>
        <dbReference type="Pfam" id="PF03061"/>
    </source>
</evidence>
<comment type="caution">
    <text evidence="4">The sequence shown here is derived from an EMBL/GenBank/DDBJ whole genome shotgun (WGS) entry which is preliminary data.</text>
</comment>
<dbReference type="OrthoDB" id="46529at2759"/>